<dbReference type="EMBL" id="CAADHO010000001">
    <property type="protein sequence ID" value="VFQ42522.1"/>
    <property type="molecule type" value="Genomic_DNA"/>
</dbReference>
<keyword evidence="6" id="KW-1185">Reference proteome</keyword>
<feature type="domain" description="CusB-like beta-barrel" evidence="2">
    <location>
        <begin position="213"/>
        <end position="284"/>
    </location>
</feature>
<dbReference type="Pfam" id="PF25954">
    <property type="entry name" value="Beta-barrel_RND_2"/>
    <property type="match status" value="1"/>
</dbReference>
<evidence type="ECO:0000259" key="3">
    <source>
        <dbReference type="Pfam" id="PF25973"/>
    </source>
</evidence>
<protein>
    <submittedName>
        <fullName evidence="5">Rnd efflux pump membrane fusion protein</fullName>
    </submittedName>
</protein>
<dbReference type="NCBIfam" id="TIGR01730">
    <property type="entry name" value="RND_mfp"/>
    <property type="match status" value="1"/>
</dbReference>
<dbReference type="Pfam" id="PF25989">
    <property type="entry name" value="YknX_C"/>
    <property type="match status" value="1"/>
</dbReference>
<feature type="domain" description="CzcB-like barrel-sandwich hybrid" evidence="3">
    <location>
        <begin position="68"/>
        <end position="204"/>
    </location>
</feature>
<accession>A0A4U8YLV3</accession>
<dbReference type="InterPro" id="IPR006143">
    <property type="entry name" value="RND_pump_MFP"/>
</dbReference>
<dbReference type="Pfam" id="PF25973">
    <property type="entry name" value="BSH_CzcB"/>
    <property type="match status" value="1"/>
</dbReference>
<dbReference type="PANTHER" id="PTHR30469:SF20">
    <property type="entry name" value="EFFLUX RND TRANSPORTER PERIPLASMIC ADAPTOR SUBUNIT"/>
    <property type="match status" value="1"/>
</dbReference>
<gene>
    <name evidence="5" type="ORF">MSL71_1430</name>
</gene>
<evidence type="ECO:0000259" key="2">
    <source>
        <dbReference type="Pfam" id="PF25954"/>
    </source>
</evidence>
<dbReference type="Gene3D" id="1.10.287.470">
    <property type="entry name" value="Helix hairpin bin"/>
    <property type="match status" value="1"/>
</dbReference>
<dbReference type="SUPFAM" id="SSF111369">
    <property type="entry name" value="HlyD-like secretion proteins"/>
    <property type="match status" value="1"/>
</dbReference>
<dbReference type="Proteomes" id="UP000507962">
    <property type="component" value="Unassembled WGS sequence"/>
</dbReference>
<dbReference type="GO" id="GO:0015562">
    <property type="term" value="F:efflux transmembrane transporter activity"/>
    <property type="evidence" value="ECO:0007669"/>
    <property type="project" value="TreeGrafter"/>
</dbReference>
<dbReference type="Gene3D" id="2.40.50.100">
    <property type="match status" value="1"/>
</dbReference>
<proteinExistence type="inferred from homology"/>
<reference evidence="5 6" key="1">
    <citation type="submission" date="2019-03" db="EMBL/GenBank/DDBJ databases">
        <authorList>
            <person name="Nijsse B."/>
        </authorList>
    </citation>
    <scope>NUCLEOTIDE SEQUENCE [LARGE SCALE GENOMIC DNA]</scope>
    <source>
        <strain evidence="5">Desulfoluna butyratoxydans MSL71</strain>
    </source>
</reference>
<evidence type="ECO:0000313" key="5">
    <source>
        <dbReference type="EMBL" id="VFQ42522.1"/>
    </source>
</evidence>
<comment type="similarity">
    <text evidence="1">Belongs to the membrane fusion protein (MFP) (TC 8.A.1) family.</text>
</comment>
<evidence type="ECO:0000313" key="6">
    <source>
        <dbReference type="Proteomes" id="UP000507962"/>
    </source>
</evidence>
<feature type="domain" description="YknX-like C-terminal permuted SH3-like" evidence="4">
    <location>
        <begin position="295"/>
        <end position="366"/>
    </location>
</feature>
<sequence length="370" mass="40085">MGDNLMGWKKKAVCGVAAGLLVAMTGCGGDKQQEPEVIRAVKYREVAPIPTHLERRFSGITKAGEVVRLSFRTGGKVETLEAGVGDRVKRGQVVATLDNRDARLNLEKALVDLEKSRIQSDNAKSNLQRTKALYENNNVSVSEYEKARDTYANASAAYDVDVRAVRLQKRELTYYTLASPMDGIITAREVEANENVSSGQVVAVVQAGDSIEVEAGIPELWIAQISQGQTADIVYPAMPDKRFGGRVTEVAFESDSETHTYPVTLVMEGARADIRPGMPASVVFRFKREGAVPALLVPVHAVAKDYAGHYVYTVEKTGEGEGTVTKIQVTVGRMMSDGFEILSGLKGGEKVVTTGVLFLTDGKKVKLLSD</sequence>
<name>A0A4U8YLV3_9BACT</name>
<dbReference type="InterPro" id="IPR058647">
    <property type="entry name" value="BSH_CzcB-like"/>
</dbReference>
<evidence type="ECO:0000256" key="1">
    <source>
        <dbReference type="ARBA" id="ARBA00009477"/>
    </source>
</evidence>
<dbReference type="InterPro" id="IPR058637">
    <property type="entry name" value="YknX-like_C"/>
</dbReference>
<evidence type="ECO:0000259" key="4">
    <source>
        <dbReference type="Pfam" id="PF25989"/>
    </source>
</evidence>
<dbReference type="GO" id="GO:1990281">
    <property type="term" value="C:efflux pump complex"/>
    <property type="evidence" value="ECO:0007669"/>
    <property type="project" value="TreeGrafter"/>
</dbReference>
<dbReference type="Gene3D" id="2.40.420.20">
    <property type="match status" value="1"/>
</dbReference>
<dbReference type="AlphaFoldDB" id="A0A4U8YLV3"/>
<dbReference type="Gene3D" id="2.40.30.170">
    <property type="match status" value="1"/>
</dbReference>
<organism evidence="5 6">
    <name type="scientific">Desulfoluna butyratoxydans</name>
    <dbReference type="NCBI Taxonomy" id="231438"/>
    <lineage>
        <taxon>Bacteria</taxon>
        <taxon>Pseudomonadati</taxon>
        <taxon>Thermodesulfobacteriota</taxon>
        <taxon>Desulfobacteria</taxon>
        <taxon>Desulfobacterales</taxon>
        <taxon>Desulfolunaceae</taxon>
        <taxon>Desulfoluna</taxon>
    </lineage>
</organism>
<dbReference type="PANTHER" id="PTHR30469">
    <property type="entry name" value="MULTIDRUG RESISTANCE PROTEIN MDTA"/>
    <property type="match status" value="1"/>
</dbReference>
<dbReference type="InterPro" id="IPR058792">
    <property type="entry name" value="Beta-barrel_RND_2"/>
</dbReference>